<name>A0A4Y2I4Y4_ARAVE</name>
<dbReference type="AlphaFoldDB" id="A0A4Y2I4Y4"/>
<evidence type="ECO:0000313" key="1">
    <source>
        <dbReference type="EMBL" id="GBM72831.1"/>
    </source>
</evidence>
<comment type="caution">
    <text evidence="1">The sequence shown here is derived from an EMBL/GenBank/DDBJ whole genome shotgun (WGS) entry which is preliminary data.</text>
</comment>
<evidence type="ECO:0000313" key="2">
    <source>
        <dbReference type="Proteomes" id="UP000499080"/>
    </source>
</evidence>
<gene>
    <name evidence="1" type="ORF">AVEN_55922_1</name>
</gene>
<protein>
    <submittedName>
        <fullName evidence="1">Uncharacterized protein</fullName>
    </submittedName>
</protein>
<organism evidence="1 2">
    <name type="scientific">Araneus ventricosus</name>
    <name type="common">Orbweaver spider</name>
    <name type="synonym">Epeira ventricosa</name>
    <dbReference type="NCBI Taxonomy" id="182803"/>
    <lineage>
        <taxon>Eukaryota</taxon>
        <taxon>Metazoa</taxon>
        <taxon>Ecdysozoa</taxon>
        <taxon>Arthropoda</taxon>
        <taxon>Chelicerata</taxon>
        <taxon>Arachnida</taxon>
        <taxon>Araneae</taxon>
        <taxon>Araneomorphae</taxon>
        <taxon>Entelegynae</taxon>
        <taxon>Araneoidea</taxon>
        <taxon>Araneidae</taxon>
        <taxon>Araneus</taxon>
    </lineage>
</organism>
<proteinExistence type="predicted"/>
<keyword evidence="2" id="KW-1185">Reference proteome</keyword>
<dbReference type="Proteomes" id="UP000499080">
    <property type="component" value="Unassembled WGS sequence"/>
</dbReference>
<reference evidence="1 2" key="1">
    <citation type="journal article" date="2019" name="Sci. Rep.">
        <title>Orb-weaving spider Araneus ventricosus genome elucidates the spidroin gene catalogue.</title>
        <authorList>
            <person name="Kono N."/>
            <person name="Nakamura H."/>
            <person name="Ohtoshi R."/>
            <person name="Moran D.A.P."/>
            <person name="Shinohara A."/>
            <person name="Yoshida Y."/>
            <person name="Fujiwara M."/>
            <person name="Mori M."/>
            <person name="Tomita M."/>
            <person name="Arakawa K."/>
        </authorList>
    </citation>
    <scope>NUCLEOTIDE SEQUENCE [LARGE SCALE GENOMIC DNA]</scope>
</reference>
<dbReference type="EMBL" id="BGPR01002402">
    <property type="protein sequence ID" value="GBM72831.1"/>
    <property type="molecule type" value="Genomic_DNA"/>
</dbReference>
<sequence>MSPIPPQTAPFDKGLDSGVFGCLSAFYRVFHGKIIFNSMSPIPPQNAPFDKGLDSGVFGCLSAFYRVFPRKIIFNSMSPIPPQNAPFDKGWTRAFSGALVHFTGEKYILCLLTINHPNSGAVLLEILQRKRGFHSFSVYENLLQFFRF</sequence>
<accession>A0A4Y2I4Y4</accession>